<name>A0A6A3UW35_9STRA</name>
<sequence length="72" mass="8235">MISCRHLSRKSVILIPYRIGFGIDLSAWEQIMNYCFDSSFAVDVVLNFFTGYYDEDVLDLSRLVKFAASSIS</sequence>
<protein>
    <submittedName>
        <fullName evidence="1">Uncharacterized protein</fullName>
    </submittedName>
</protein>
<comment type="caution">
    <text evidence="1">The sequence shown here is derived from an EMBL/GenBank/DDBJ whole genome shotgun (WGS) entry which is preliminary data.</text>
</comment>
<proteinExistence type="predicted"/>
<gene>
    <name evidence="1" type="ORF">PF006_g1222</name>
</gene>
<dbReference type="EMBL" id="QXGA01000029">
    <property type="protein sequence ID" value="KAE9154781.1"/>
    <property type="molecule type" value="Genomic_DNA"/>
</dbReference>
<reference evidence="1 2" key="1">
    <citation type="submission" date="2018-08" db="EMBL/GenBank/DDBJ databases">
        <title>Genomic investigation of the strawberry pathogen Phytophthora fragariae indicates pathogenicity is determined by transcriptional variation in three key races.</title>
        <authorList>
            <person name="Adams T.M."/>
            <person name="Armitage A.D."/>
            <person name="Sobczyk M.K."/>
            <person name="Bates H.J."/>
            <person name="Dunwell J.M."/>
            <person name="Nellist C.F."/>
            <person name="Harrison R.J."/>
        </authorList>
    </citation>
    <scope>NUCLEOTIDE SEQUENCE [LARGE SCALE GENOMIC DNA]</scope>
    <source>
        <strain evidence="1 2">NOV-5</strain>
    </source>
</reference>
<evidence type="ECO:0000313" key="1">
    <source>
        <dbReference type="EMBL" id="KAE9154781.1"/>
    </source>
</evidence>
<accession>A0A6A3UW35</accession>
<evidence type="ECO:0000313" key="2">
    <source>
        <dbReference type="Proteomes" id="UP000440732"/>
    </source>
</evidence>
<organism evidence="1 2">
    <name type="scientific">Phytophthora fragariae</name>
    <dbReference type="NCBI Taxonomy" id="53985"/>
    <lineage>
        <taxon>Eukaryota</taxon>
        <taxon>Sar</taxon>
        <taxon>Stramenopiles</taxon>
        <taxon>Oomycota</taxon>
        <taxon>Peronosporomycetes</taxon>
        <taxon>Peronosporales</taxon>
        <taxon>Peronosporaceae</taxon>
        <taxon>Phytophthora</taxon>
    </lineage>
</organism>
<dbReference type="AlphaFoldDB" id="A0A6A3UW35"/>
<dbReference type="Proteomes" id="UP000440732">
    <property type="component" value="Unassembled WGS sequence"/>
</dbReference>